<dbReference type="OrthoDB" id="5366163at2759"/>
<name>A0A8K0J980_9HYPO</name>
<keyword evidence="2" id="KW-1185">Reference proteome</keyword>
<accession>A0A8K0J980</accession>
<evidence type="ECO:0000313" key="1">
    <source>
        <dbReference type="EMBL" id="KAG5927621.1"/>
    </source>
</evidence>
<evidence type="ECO:0000313" key="2">
    <source>
        <dbReference type="Proteomes" id="UP000811619"/>
    </source>
</evidence>
<protein>
    <submittedName>
        <fullName evidence="1">Uncharacterized protein</fullName>
    </submittedName>
</protein>
<dbReference type="AlphaFoldDB" id="A0A8K0J980"/>
<comment type="caution">
    <text evidence="1">The sequence shown here is derived from an EMBL/GenBank/DDBJ whole genome shotgun (WGS) entry which is preliminary data.</text>
</comment>
<reference evidence="1" key="1">
    <citation type="journal article" date="2020" name="bioRxiv">
        <title>Whole genome comparisons of ergot fungi reveals the divergence and evolution of species within the genus Claviceps are the result of varying mechanisms driving genome evolution and host range expansion.</title>
        <authorList>
            <person name="Wyka S.A."/>
            <person name="Mondo S.J."/>
            <person name="Liu M."/>
            <person name="Dettman J."/>
            <person name="Nalam V."/>
            <person name="Broders K.D."/>
        </authorList>
    </citation>
    <scope>NUCLEOTIDE SEQUENCE</scope>
    <source>
        <strain evidence="1">CCC 489</strain>
    </source>
</reference>
<organism evidence="1 2">
    <name type="scientific">Claviceps africana</name>
    <dbReference type="NCBI Taxonomy" id="83212"/>
    <lineage>
        <taxon>Eukaryota</taxon>
        <taxon>Fungi</taxon>
        <taxon>Dikarya</taxon>
        <taxon>Ascomycota</taxon>
        <taxon>Pezizomycotina</taxon>
        <taxon>Sordariomycetes</taxon>
        <taxon>Hypocreomycetidae</taxon>
        <taxon>Hypocreales</taxon>
        <taxon>Clavicipitaceae</taxon>
        <taxon>Claviceps</taxon>
    </lineage>
</organism>
<proteinExistence type="predicted"/>
<dbReference type="Proteomes" id="UP000811619">
    <property type="component" value="Unassembled WGS sequence"/>
</dbReference>
<gene>
    <name evidence="1" type="ORF">E4U42_002016</name>
</gene>
<dbReference type="EMBL" id="SRPY01000167">
    <property type="protein sequence ID" value="KAG5927621.1"/>
    <property type="molecule type" value="Genomic_DNA"/>
</dbReference>
<sequence>MYLRRGSSSDSGSSTDCLGDKSLTPPLLHDRAALALASRKPYSSVAAILALSISYTSVESFETKKQPTCVTHNTSGDKCALHSFIVWEAVKRNASPKMTSKGRRECLLLDGRKRLSSHELMFQHRYSYEHVETC</sequence>